<evidence type="ECO:0000313" key="2">
    <source>
        <dbReference type="Proteomes" id="UP001597400"/>
    </source>
</evidence>
<dbReference type="EMBL" id="JBHUGS010000002">
    <property type="protein sequence ID" value="MFD1951172.1"/>
    <property type="molecule type" value="Genomic_DNA"/>
</dbReference>
<sequence>MKDHVRADWTAAVLVCRKCSRKLDGGFGADGDRSLAKLLRKALGGGKGRKAAVGVVEVDCLKVCPKRAVVVVDGRRPGDWLLVEAGTEVAEVVERLGFGGEVAASATNRSPAEAGA</sequence>
<name>A0ABW4U021_9SPHN</name>
<protein>
    <recommendedName>
        <fullName evidence="3">(2Fe-2S) ferredoxin domain-containing protein</fullName>
    </recommendedName>
</protein>
<keyword evidence="2" id="KW-1185">Reference proteome</keyword>
<comment type="caution">
    <text evidence="1">The sequence shown here is derived from an EMBL/GenBank/DDBJ whole genome shotgun (WGS) entry which is preliminary data.</text>
</comment>
<dbReference type="Proteomes" id="UP001597400">
    <property type="component" value="Unassembled WGS sequence"/>
</dbReference>
<accession>A0ABW4U021</accession>
<dbReference type="Gene3D" id="3.40.30.10">
    <property type="entry name" value="Glutaredoxin"/>
    <property type="match status" value="1"/>
</dbReference>
<evidence type="ECO:0000313" key="1">
    <source>
        <dbReference type="EMBL" id="MFD1951172.1"/>
    </source>
</evidence>
<evidence type="ECO:0008006" key="3">
    <source>
        <dbReference type="Google" id="ProtNLM"/>
    </source>
</evidence>
<proteinExistence type="predicted"/>
<gene>
    <name evidence="1" type="ORF">ACFSGX_10380</name>
</gene>
<dbReference type="RefSeq" id="WP_380929653.1">
    <property type="nucleotide sequence ID" value="NZ_JBHUGS010000002.1"/>
</dbReference>
<reference evidence="2" key="1">
    <citation type="journal article" date="2019" name="Int. J. Syst. Evol. Microbiol.">
        <title>The Global Catalogue of Microorganisms (GCM) 10K type strain sequencing project: providing services to taxonomists for standard genome sequencing and annotation.</title>
        <authorList>
            <consortium name="The Broad Institute Genomics Platform"/>
            <consortium name="The Broad Institute Genome Sequencing Center for Infectious Disease"/>
            <person name="Wu L."/>
            <person name="Ma J."/>
        </authorList>
    </citation>
    <scope>NUCLEOTIDE SEQUENCE [LARGE SCALE GENOMIC DNA]</scope>
    <source>
        <strain evidence="2">CGMCC 1.12702</strain>
    </source>
</reference>
<organism evidence="1 2">
    <name type="scientific">Sphingomonas arantia</name>
    <dbReference type="NCBI Taxonomy" id="1460676"/>
    <lineage>
        <taxon>Bacteria</taxon>
        <taxon>Pseudomonadati</taxon>
        <taxon>Pseudomonadota</taxon>
        <taxon>Alphaproteobacteria</taxon>
        <taxon>Sphingomonadales</taxon>
        <taxon>Sphingomonadaceae</taxon>
        <taxon>Sphingomonas</taxon>
    </lineage>
</organism>